<dbReference type="GO" id="GO:0016491">
    <property type="term" value="F:oxidoreductase activity"/>
    <property type="evidence" value="ECO:0007669"/>
    <property type="project" value="UniProtKB-ARBA"/>
</dbReference>
<dbReference type="InterPro" id="IPR017896">
    <property type="entry name" value="4Fe4S_Fe-S-bd"/>
</dbReference>
<accession>A0A0M0BL31</accession>
<dbReference type="PANTHER" id="PTHR43312">
    <property type="entry name" value="D-THREO-ALDOSE 1-DEHYDROGENASE"/>
    <property type="match status" value="1"/>
</dbReference>
<protein>
    <recommendedName>
        <fullName evidence="1">4Fe-4S ferredoxin-type domain-containing protein</fullName>
    </recommendedName>
</protein>
<comment type="caution">
    <text evidence="2">The sequence shown here is derived from an EMBL/GenBank/DDBJ whole genome shotgun (WGS) entry which is preliminary data.</text>
</comment>
<evidence type="ECO:0000313" key="2">
    <source>
        <dbReference type="EMBL" id="KON29089.1"/>
    </source>
</evidence>
<dbReference type="SUPFAM" id="SSF46548">
    <property type="entry name" value="alpha-helical ferredoxin"/>
    <property type="match status" value="1"/>
</dbReference>
<sequence length="340" mass="37815">MKIKALGFGGIPIQRLSETAAVEVVRRGFELGINFYDTARVYTTSEERIGKALEDVRDDVFIATKSTSRDGEGLLKDLETSLKMLRTSWIDVYQLHMVSKEHEWESIKGPGGALEALHEAKDAGKIEHLGITSHNPELLREIVEEGIFETILIPYNYLTPKPANDLLPLCRRLNVGTIIMKPFGGGAIRNIEAALKYVLSNENVDVVIPGMMSSAEVEENLSIASGGLSLTPVELEQIERDREELGNQFCRACDYCQPCPQGIRISFVLRAEDQFLRLTGWTPRLTRGIPEAAEKVASCLSCGECEERCPYQLPIRELLPRKIGSLLDLLAERNAQTTVS</sequence>
<dbReference type="PANTHER" id="PTHR43312:SF1">
    <property type="entry name" value="NADP-DEPENDENT OXIDOREDUCTASE DOMAIN-CONTAINING PROTEIN"/>
    <property type="match status" value="1"/>
</dbReference>
<dbReference type="SUPFAM" id="SSF51430">
    <property type="entry name" value="NAD(P)-linked oxidoreductase"/>
    <property type="match status" value="1"/>
</dbReference>
<dbReference type="InterPro" id="IPR023210">
    <property type="entry name" value="NADP_OxRdtase_dom"/>
</dbReference>
<dbReference type="PROSITE" id="PS00198">
    <property type="entry name" value="4FE4S_FER_1"/>
    <property type="match status" value="1"/>
</dbReference>
<feature type="domain" description="4Fe-4S ferredoxin-type" evidence="1">
    <location>
        <begin position="288"/>
        <end position="319"/>
    </location>
</feature>
<gene>
    <name evidence="2" type="ORF">AC482_07240</name>
</gene>
<evidence type="ECO:0000313" key="3">
    <source>
        <dbReference type="Proteomes" id="UP000037210"/>
    </source>
</evidence>
<dbReference type="CDD" id="cd19100">
    <property type="entry name" value="AKR_unchar"/>
    <property type="match status" value="1"/>
</dbReference>
<dbReference type="AlphaFoldDB" id="A0A0M0BL31"/>
<organism evidence="2 3">
    <name type="scientific">miscellaneous Crenarchaeota group-15 archaeon DG-45</name>
    <dbReference type="NCBI Taxonomy" id="1685127"/>
    <lineage>
        <taxon>Archaea</taxon>
        <taxon>Candidatus Bathyarchaeota</taxon>
        <taxon>MCG-15</taxon>
    </lineage>
</organism>
<reference evidence="2 3" key="1">
    <citation type="submission" date="2015-06" db="EMBL/GenBank/DDBJ databases">
        <title>New insights into the roles of widespread benthic archaea in carbon and nitrogen cycling.</title>
        <authorList>
            <person name="Lazar C.S."/>
            <person name="Baker B.J."/>
            <person name="Seitz K.W."/>
            <person name="Hyde A.S."/>
            <person name="Dick G.J."/>
            <person name="Hinrichs K.-U."/>
            <person name="Teske A.P."/>
        </authorList>
    </citation>
    <scope>NUCLEOTIDE SEQUENCE [LARGE SCALE GENOMIC DNA]</scope>
    <source>
        <strain evidence="2">DG-45</strain>
    </source>
</reference>
<dbReference type="InterPro" id="IPR053135">
    <property type="entry name" value="AKR2_Oxidoreductase"/>
</dbReference>
<proteinExistence type="predicted"/>
<dbReference type="Pfam" id="PF00248">
    <property type="entry name" value="Aldo_ket_red"/>
    <property type="match status" value="1"/>
</dbReference>
<dbReference type="Proteomes" id="UP000037210">
    <property type="component" value="Unassembled WGS sequence"/>
</dbReference>
<evidence type="ECO:0000259" key="1">
    <source>
        <dbReference type="PROSITE" id="PS51379"/>
    </source>
</evidence>
<dbReference type="InterPro" id="IPR017900">
    <property type="entry name" value="4Fe4S_Fe_S_CS"/>
</dbReference>
<dbReference type="Gene3D" id="3.20.20.100">
    <property type="entry name" value="NADP-dependent oxidoreductase domain"/>
    <property type="match status" value="1"/>
</dbReference>
<name>A0A0M0BL31_9ARCH</name>
<dbReference type="EMBL" id="LFWZ01000074">
    <property type="protein sequence ID" value="KON29089.1"/>
    <property type="molecule type" value="Genomic_DNA"/>
</dbReference>
<dbReference type="Pfam" id="PF13534">
    <property type="entry name" value="Fer4_17"/>
    <property type="match status" value="1"/>
</dbReference>
<dbReference type="PROSITE" id="PS51379">
    <property type="entry name" value="4FE4S_FER_2"/>
    <property type="match status" value="1"/>
</dbReference>
<dbReference type="InterPro" id="IPR036812">
    <property type="entry name" value="NAD(P)_OxRdtase_dom_sf"/>
</dbReference>